<evidence type="ECO:0008006" key="3">
    <source>
        <dbReference type="Google" id="ProtNLM"/>
    </source>
</evidence>
<name>A0A7W6RAZ8_9PROT</name>
<reference evidence="1 2" key="1">
    <citation type="submission" date="2020-08" db="EMBL/GenBank/DDBJ databases">
        <title>Genome sequencing of Purple Non-Sulfur Bacteria from various extreme environments.</title>
        <authorList>
            <person name="Mayer M."/>
        </authorList>
    </citation>
    <scope>NUCLEOTIDE SEQUENCE [LARGE SCALE GENOMIC DNA]</scope>
    <source>
        <strain evidence="1 2">JA131</strain>
    </source>
</reference>
<proteinExistence type="predicted"/>
<dbReference type="InterPro" id="IPR018550">
    <property type="entry name" value="Lipid-A_deacylase-rel"/>
</dbReference>
<dbReference type="Pfam" id="PF09411">
    <property type="entry name" value="PagL"/>
    <property type="match status" value="1"/>
</dbReference>
<comment type="caution">
    <text evidence="1">The sequence shown here is derived from an EMBL/GenBank/DDBJ whole genome shotgun (WGS) entry which is preliminary data.</text>
</comment>
<dbReference type="AlphaFoldDB" id="A0A7W6RAZ8"/>
<evidence type="ECO:0000313" key="2">
    <source>
        <dbReference type="Proteomes" id="UP000554286"/>
    </source>
</evidence>
<dbReference type="Gene3D" id="2.40.160.20">
    <property type="match status" value="1"/>
</dbReference>
<dbReference type="PROSITE" id="PS51318">
    <property type="entry name" value="TAT"/>
    <property type="match status" value="1"/>
</dbReference>
<evidence type="ECO:0000313" key="1">
    <source>
        <dbReference type="EMBL" id="MBB4264538.1"/>
    </source>
</evidence>
<dbReference type="Proteomes" id="UP000554286">
    <property type="component" value="Unassembled WGS sequence"/>
</dbReference>
<keyword evidence="2" id="KW-1185">Reference proteome</keyword>
<sequence length="223" mass="23718">MRIEARGRRGRRAGMGTTAVAAVTVAALTSAMPAPARADQDFNLIAAASVAVIGAGLIGDHLRGNDVWAEGPEEPFRLTVGAGAHNVRLDNENDHGNDTVSMVRLEARLPTKLWRLTPITGVEITDRGAVYGYGGVMLDVFFGDRFLISPSAALGYYSAGDGRDLGYPLEFRTGLEAAYQFDHGGRLGVAYHHISNAGLGDRNPGIETLTLNYALPLDLILGN</sequence>
<dbReference type="EMBL" id="JACIGK010000001">
    <property type="protein sequence ID" value="MBB4264538.1"/>
    <property type="molecule type" value="Genomic_DNA"/>
</dbReference>
<organism evidence="1 2">
    <name type="scientific">Roseospira visakhapatnamensis</name>
    <dbReference type="NCBI Taxonomy" id="390880"/>
    <lineage>
        <taxon>Bacteria</taxon>
        <taxon>Pseudomonadati</taxon>
        <taxon>Pseudomonadota</taxon>
        <taxon>Alphaproteobacteria</taxon>
        <taxon>Rhodospirillales</taxon>
        <taxon>Rhodospirillaceae</taxon>
        <taxon>Roseospira</taxon>
    </lineage>
</organism>
<dbReference type="InterPro" id="IPR006311">
    <property type="entry name" value="TAT_signal"/>
</dbReference>
<gene>
    <name evidence="1" type="ORF">GGD89_000144</name>
</gene>
<protein>
    <recommendedName>
        <fullName evidence="3">Acyloxyacyl hydrolase</fullName>
    </recommendedName>
</protein>
<dbReference type="RefSeq" id="WP_184042171.1">
    <property type="nucleotide sequence ID" value="NZ_JACIGK010000001.1"/>
</dbReference>
<accession>A0A7W6RAZ8</accession>